<dbReference type="KEGG" id="tgi:RBB81_09155"/>
<dbReference type="PROSITE" id="PS00675">
    <property type="entry name" value="SIGMA54_INTERACT_1"/>
    <property type="match status" value="1"/>
</dbReference>
<dbReference type="PROSITE" id="PS00688">
    <property type="entry name" value="SIGMA54_INTERACT_3"/>
    <property type="match status" value="1"/>
</dbReference>
<comment type="caution">
    <text evidence="5">Lacks conserved residue(s) required for the propagation of feature annotation.</text>
</comment>
<dbReference type="FunFam" id="3.40.50.300:FF:000006">
    <property type="entry name" value="DNA-binding transcriptional regulator NtrC"/>
    <property type="match status" value="1"/>
</dbReference>
<reference evidence="8" key="2">
    <citation type="journal article" date="2024" name="Environ. Microbiol.">
        <title>Genome analysis and description of Tunturibacter gen. nov. expands the diversity of Terriglobia in tundra soils.</title>
        <authorList>
            <person name="Messyasz A."/>
            <person name="Mannisto M.K."/>
            <person name="Kerkhof L.J."/>
            <person name="Haggblom M.M."/>
        </authorList>
    </citation>
    <scope>NUCLEOTIDE SEQUENCE</scope>
    <source>
        <strain evidence="8">M8UP39</strain>
    </source>
</reference>
<evidence type="ECO:0000256" key="2">
    <source>
        <dbReference type="ARBA" id="ARBA00022840"/>
    </source>
</evidence>
<dbReference type="EMBL" id="CP132938">
    <property type="protein sequence ID" value="XCB24077.1"/>
    <property type="molecule type" value="Genomic_DNA"/>
</dbReference>
<dbReference type="AlphaFoldDB" id="A0AAU7Z5F7"/>
<dbReference type="InterPro" id="IPR011006">
    <property type="entry name" value="CheY-like_superfamily"/>
</dbReference>
<dbReference type="InterPro" id="IPR058031">
    <property type="entry name" value="AAA_lid_NorR"/>
</dbReference>
<dbReference type="InterPro" id="IPR009057">
    <property type="entry name" value="Homeodomain-like_sf"/>
</dbReference>
<evidence type="ECO:0000259" key="6">
    <source>
        <dbReference type="PROSITE" id="PS50045"/>
    </source>
</evidence>
<feature type="domain" description="Sigma-54 factor interaction" evidence="6">
    <location>
        <begin position="198"/>
        <end position="427"/>
    </location>
</feature>
<dbReference type="GO" id="GO:0043565">
    <property type="term" value="F:sequence-specific DNA binding"/>
    <property type="evidence" value="ECO:0007669"/>
    <property type="project" value="InterPro"/>
</dbReference>
<keyword evidence="3" id="KW-0805">Transcription regulation</keyword>
<dbReference type="InterPro" id="IPR027417">
    <property type="entry name" value="P-loop_NTPase"/>
</dbReference>
<sequence length="521" mass="57576">MPSAALATVWIEYSLSLGANQVQDHRGFGRQSKPQFEVLCMSAALSYPVPALKPNTRARAQILILEPDLAVLDYLRSTLGSRYSLSLFSDEQTLLERLDKAEQPDLLLLALHTNRDPLPLLTHIRCTKPNLAVVVLSCSAELRDLEMVIRLGVRAIVMKPFTGSDVEQAIEEHLASAEKKIPVADALKEIPLNETHSFVRSSKRMRELEAQAALVARADIPLLILGESGTGKEILALYTHKMSARSQNIFLKVNCAAVPADLLESELFGYEQGAFTGAVKTKPGKFEVCTGGTIFLDEIGEMPAILQAKLLQVLQDGTFSRLGSRSPMKVDVRVIAATNINMKEAMANKTFREDLYYRLNGFTLSIPPLRERREEIPVLSEYFMRKGAKRYGRDPLPFSQNLLTALSEHSWPGNLRELENVVNRYLVLGEERSIVDELSPSTVYQGGAATTTTAQEVPNGAGLKAMVRNLKGDAESTAIAQVLEGTGWNRKAAANDLQISYKALLYKIKQYDLSPRNNHAS</sequence>
<dbReference type="GO" id="GO:0005524">
    <property type="term" value="F:ATP binding"/>
    <property type="evidence" value="ECO:0007669"/>
    <property type="project" value="UniProtKB-KW"/>
</dbReference>
<dbReference type="InterPro" id="IPR001789">
    <property type="entry name" value="Sig_transdc_resp-reg_receiver"/>
</dbReference>
<dbReference type="GO" id="GO:0000160">
    <property type="term" value="P:phosphorelay signal transduction system"/>
    <property type="evidence" value="ECO:0007669"/>
    <property type="project" value="InterPro"/>
</dbReference>
<dbReference type="SUPFAM" id="SSF52172">
    <property type="entry name" value="CheY-like"/>
    <property type="match status" value="1"/>
</dbReference>
<evidence type="ECO:0000256" key="4">
    <source>
        <dbReference type="ARBA" id="ARBA00023163"/>
    </source>
</evidence>
<dbReference type="PROSITE" id="PS50110">
    <property type="entry name" value="RESPONSE_REGULATORY"/>
    <property type="match status" value="1"/>
</dbReference>
<dbReference type="PANTHER" id="PTHR32071">
    <property type="entry name" value="TRANSCRIPTIONAL REGULATORY PROTEIN"/>
    <property type="match status" value="1"/>
</dbReference>
<reference evidence="8" key="1">
    <citation type="submission" date="2023-08" db="EMBL/GenBank/DDBJ databases">
        <authorList>
            <person name="Messyasz A."/>
            <person name="Mannisto M.K."/>
            <person name="Kerkhof L.J."/>
            <person name="Haggblom M."/>
        </authorList>
    </citation>
    <scope>NUCLEOTIDE SEQUENCE</scope>
    <source>
        <strain evidence="8">M8UP39</strain>
    </source>
</reference>
<dbReference type="PRINTS" id="PR01590">
    <property type="entry name" value="HTHFIS"/>
</dbReference>
<evidence type="ECO:0000313" key="8">
    <source>
        <dbReference type="EMBL" id="XCB24077.1"/>
    </source>
</evidence>
<dbReference type="InterPro" id="IPR002078">
    <property type="entry name" value="Sigma_54_int"/>
</dbReference>
<dbReference type="Gene3D" id="1.10.8.60">
    <property type="match status" value="1"/>
</dbReference>
<organism evidence="8">
    <name type="scientific">Tunturiibacter gelidiferens</name>
    <dbReference type="NCBI Taxonomy" id="3069689"/>
    <lineage>
        <taxon>Bacteria</taxon>
        <taxon>Pseudomonadati</taxon>
        <taxon>Acidobacteriota</taxon>
        <taxon>Terriglobia</taxon>
        <taxon>Terriglobales</taxon>
        <taxon>Acidobacteriaceae</taxon>
        <taxon>Tunturiibacter</taxon>
    </lineage>
</organism>
<dbReference type="Pfam" id="PF02954">
    <property type="entry name" value="HTH_8"/>
    <property type="match status" value="1"/>
</dbReference>
<dbReference type="PANTHER" id="PTHR32071:SF57">
    <property type="entry name" value="C4-DICARBOXYLATE TRANSPORT TRANSCRIPTIONAL REGULATORY PROTEIN DCTD"/>
    <property type="match status" value="1"/>
</dbReference>
<accession>A0AAU7Z5F7</accession>
<dbReference type="Gene3D" id="3.40.50.300">
    <property type="entry name" value="P-loop containing nucleotide triphosphate hydrolases"/>
    <property type="match status" value="1"/>
</dbReference>
<dbReference type="Pfam" id="PF25601">
    <property type="entry name" value="AAA_lid_14"/>
    <property type="match status" value="1"/>
</dbReference>
<dbReference type="SUPFAM" id="SSF46689">
    <property type="entry name" value="Homeodomain-like"/>
    <property type="match status" value="1"/>
</dbReference>
<dbReference type="InterPro" id="IPR003593">
    <property type="entry name" value="AAA+_ATPase"/>
</dbReference>
<keyword evidence="4" id="KW-0804">Transcription</keyword>
<protein>
    <submittedName>
        <fullName evidence="8">Sigma-54 dependent transcriptional regulator</fullName>
    </submittedName>
</protein>
<evidence type="ECO:0000259" key="7">
    <source>
        <dbReference type="PROSITE" id="PS50110"/>
    </source>
</evidence>
<dbReference type="Gene3D" id="3.40.50.2300">
    <property type="match status" value="1"/>
</dbReference>
<dbReference type="CDD" id="cd00156">
    <property type="entry name" value="REC"/>
    <property type="match status" value="1"/>
</dbReference>
<dbReference type="InterPro" id="IPR002197">
    <property type="entry name" value="HTH_Fis"/>
</dbReference>
<dbReference type="SUPFAM" id="SSF52540">
    <property type="entry name" value="P-loop containing nucleoside triphosphate hydrolases"/>
    <property type="match status" value="1"/>
</dbReference>
<proteinExistence type="predicted"/>
<dbReference type="Gene3D" id="1.10.10.60">
    <property type="entry name" value="Homeodomain-like"/>
    <property type="match status" value="1"/>
</dbReference>
<dbReference type="CDD" id="cd00009">
    <property type="entry name" value="AAA"/>
    <property type="match status" value="1"/>
</dbReference>
<evidence type="ECO:0000256" key="3">
    <source>
        <dbReference type="ARBA" id="ARBA00023015"/>
    </source>
</evidence>
<dbReference type="InterPro" id="IPR025662">
    <property type="entry name" value="Sigma_54_int_dom_ATP-bd_1"/>
</dbReference>
<dbReference type="SMART" id="SM00448">
    <property type="entry name" value="REC"/>
    <property type="match status" value="1"/>
</dbReference>
<keyword evidence="1" id="KW-0547">Nucleotide-binding</keyword>
<feature type="domain" description="Response regulatory" evidence="7">
    <location>
        <begin position="61"/>
        <end position="174"/>
    </location>
</feature>
<dbReference type="SMART" id="SM00382">
    <property type="entry name" value="AAA"/>
    <property type="match status" value="1"/>
</dbReference>
<name>A0AAU7Z5F7_9BACT</name>
<dbReference type="GO" id="GO:0006355">
    <property type="term" value="P:regulation of DNA-templated transcription"/>
    <property type="evidence" value="ECO:0007669"/>
    <property type="project" value="InterPro"/>
</dbReference>
<dbReference type="RefSeq" id="WP_353073473.1">
    <property type="nucleotide sequence ID" value="NZ_CP132938.1"/>
</dbReference>
<evidence type="ECO:0000256" key="5">
    <source>
        <dbReference type="PROSITE-ProRule" id="PRU00169"/>
    </source>
</evidence>
<dbReference type="PROSITE" id="PS50045">
    <property type="entry name" value="SIGMA54_INTERACT_4"/>
    <property type="match status" value="1"/>
</dbReference>
<keyword evidence="2" id="KW-0067">ATP-binding</keyword>
<evidence type="ECO:0000256" key="1">
    <source>
        <dbReference type="ARBA" id="ARBA00022741"/>
    </source>
</evidence>
<dbReference type="Pfam" id="PF00158">
    <property type="entry name" value="Sigma54_activat"/>
    <property type="match status" value="1"/>
</dbReference>
<gene>
    <name evidence="8" type="ORF">RBB81_09155</name>
</gene>
<dbReference type="InterPro" id="IPR025944">
    <property type="entry name" value="Sigma_54_int_dom_CS"/>
</dbReference>